<evidence type="ECO:0000256" key="2">
    <source>
        <dbReference type="ARBA" id="ARBA00003091"/>
    </source>
</evidence>
<evidence type="ECO:0000256" key="7">
    <source>
        <dbReference type="ARBA" id="ARBA00022729"/>
    </source>
</evidence>
<evidence type="ECO:0000259" key="15">
    <source>
        <dbReference type="Pfam" id="PF00246"/>
    </source>
</evidence>
<dbReference type="SUPFAM" id="SSF53187">
    <property type="entry name" value="Zn-dependent exopeptidases"/>
    <property type="match status" value="1"/>
</dbReference>
<evidence type="ECO:0000256" key="9">
    <source>
        <dbReference type="ARBA" id="ARBA00022833"/>
    </source>
</evidence>
<evidence type="ECO:0000256" key="8">
    <source>
        <dbReference type="ARBA" id="ARBA00022801"/>
    </source>
</evidence>
<dbReference type="RefSeq" id="XP_012946418.2">
    <property type="nucleotide sequence ID" value="XM_013090964.2"/>
</dbReference>
<keyword evidence="6" id="KW-0479">Metal-binding</keyword>
<dbReference type="PROSITE" id="PS00132">
    <property type="entry name" value="CARBOXYPEPT_ZN_1"/>
    <property type="match status" value="1"/>
</dbReference>
<evidence type="ECO:0000256" key="6">
    <source>
        <dbReference type="ARBA" id="ARBA00022723"/>
    </source>
</evidence>
<dbReference type="Gene3D" id="3.30.70.340">
    <property type="entry name" value="Metallocarboxypeptidase-like"/>
    <property type="match status" value="1"/>
</dbReference>
<comment type="cofactor">
    <cofactor evidence="1">
        <name>Zn(2+)</name>
        <dbReference type="ChEBI" id="CHEBI:29105"/>
    </cofactor>
</comment>
<keyword evidence="12" id="KW-0865">Zymogen</keyword>
<evidence type="ECO:0000256" key="12">
    <source>
        <dbReference type="ARBA" id="ARBA00023145"/>
    </source>
</evidence>
<keyword evidence="10" id="KW-0843">Virulence</keyword>
<evidence type="ECO:0000256" key="10">
    <source>
        <dbReference type="ARBA" id="ARBA00023026"/>
    </source>
</evidence>
<evidence type="ECO:0000256" key="5">
    <source>
        <dbReference type="ARBA" id="ARBA00022670"/>
    </source>
</evidence>
<dbReference type="Pfam" id="PF00246">
    <property type="entry name" value="Peptidase_M14"/>
    <property type="match status" value="1"/>
</dbReference>
<protein>
    <submittedName>
        <fullName evidence="18">Carboxypeptidase A4</fullName>
    </submittedName>
</protein>
<evidence type="ECO:0000256" key="4">
    <source>
        <dbReference type="ARBA" id="ARBA00022645"/>
    </source>
</evidence>
<dbReference type="InterPro" id="IPR036990">
    <property type="entry name" value="M14A-like_propep"/>
</dbReference>
<accession>A0ABM1AF08</accession>
<dbReference type="GO" id="GO:0004180">
    <property type="term" value="F:carboxypeptidase activity"/>
    <property type="evidence" value="ECO:0007669"/>
    <property type="project" value="UniProtKB-KW"/>
</dbReference>
<dbReference type="PANTHER" id="PTHR11705">
    <property type="entry name" value="PROTEASE FAMILY M14 CARBOXYPEPTIDASE A,B"/>
    <property type="match status" value="1"/>
</dbReference>
<proteinExistence type="inferred from homology"/>
<keyword evidence="9" id="KW-0862">Zinc</keyword>
<evidence type="ECO:0000256" key="11">
    <source>
        <dbReference type="ARBA" id="ARBA00023049"/>
    </source>
</evidence>
<keyword evidence="4 18" id="KW-0121">Carboxypeptidase</keyword>
<dbReference type="GeneID" id="106013990"/>
<dbReference type="InterPro" id="IPR003146">
    <property type="entry name" value="M14A_act_pep"/>
</dbReference>
<keyword evidence="8" id="KW-0378">Hydrolase</keyword>
<dbReference type="Pfam" id="PF02244">
    <property type="entry name" value="Propep_M14"/>
    <property type="match status" value="1"/>
</dbReference>
<keyword evidence="17" id="KW-1185">Reference proteome</keyword>
<evidence type="ECO:0000259" key="16">
    <source>
        <dbReference type="Pfam" id="PF02244"/>
    </source>
</evidence>
<dbReference type="InterPro" id="IPR000834">
    <property type="entry name" value="Peptidase_M14"/>
</dbReference>
<keyword evidence="7 14" id="KW-0732">Signal</keyword>
<evidence type="ECO:0000256" key="13">
    <source>
        <dbReference type="ARBA" id="ARBA00023157"/>
    </source>
</evidence>
<sequence length="171" mass="19000">MMSATFSLVLSLVALCTAQQATFEGYELLSFDVKDAREANHLRELGEQYPELDFWLEPVPGRRSNVLVPPPLLSEVKSRLVVRGLPYQVAADDVQAIVDAGTARTPVDEAERKRATGGYIIDHTNYHNYTQITGDGNTSDRPAIVIEAGIHAREWISPAANLYFLEKTKIK</sequence>
<dbReference type="SUPFAM" id="SSF54897">
    <property type="entry name" value="Protease propeptides/inhibitors"/>
    <property type="match status" value="1"/>
</dbReference>
<feature type="chain" id="PRO_5047436761" evidence="14">
    <location>
        <begin position="19"/>
        <end position="171"/>
    </location>
</feature>
<dbReference type="PANTHER" id="PTHR11705:SF143">
    <property type="entry name" value="SLL0236 PROTEIN"/>
    <property type="match status" value="1"/>
</dbReference>
<gene>
    <name evidence="18" type="primary">LOC106013990</name>
</gene>
<keyword evidence="11" id="KW-0482">Metalloprotease</keyword>
<name>A0ABM1AF08_APLCA</name>
<evidence type="ECO:0000256" key="3">
    <source>
        <dbReference type="ARBA" id="ARBA00005988"/>
    </source>
</evidence>
<keyword evidence="13" id="KW-1015">Disulfide bond</keyword>
<evidence type="ECO:0000313" key="18">
    <source>
        <dbReference type="RefSeq" id="XP_012946418.2"/>
    </source>
</evidence>
<reference evidence="18" key="1">
    <citation type="submission" date="2025-08" db="UniProtKB">
        <authorList>
            <consortium name="RefSeq"/>
        </authorList>
    </citation>
    <scope>IDENTIFICATION</scope>
</reference>
<keyword evidence="5" id="KW-0645">Protease</keyword>
<dbReference type="Gene3D" id="3.40.630.10">
    <property type="entry name" value="Zn peptidases"/>
    <property type="match status" value="1"/>
</dbReference>
<feature type="domain" description="Carboxypeptidase activation peptide" evidence="16">
    <location>
        <begin position="32"/>
        <end position="100"/>
    </location>
</feature>
<feature type="domain" description="Peptidase M14" evidence="15">
    <location>
        <begin position="136"/>
        <end position="167"/>
    </location>
</feature>
<evidence type="ECO:0000313" key="17">
    <source>
        <dbReference type="Proteomes" id="UP000694888"/>
    </source>
</evidence>
<comment type="similarity">
    <text evidence="3">Belongs to the peptidase M14 family.</text>
</comment>
<organism evidence="17 18">
    <name type="scientific">Aplysia californica</name>
    <name type="common">California sea hare</name>
    <dbReference type="NCBI Taxonomy" id="6500"/>
    <lineage>
        <taxon>Eukaryota</taxon>
        <taxon>Metazoa</taxon>
        <taxon>Spiralia</taxon>
        <taxon>Lophotrochozoa</taxon>
        <taxon>Mollusca</taxon>
        <taxon>Gastropoda</taxon>
        <taxon>Heterobranchia</taxon>
        <taxon>Euthyneura</taxon>
        <taxon>Tectipleura</taxon>
        <taxon>Aplysiida</taxon>
        <taxon>Aplysioidea</taxon>
        <taxon>Aplysiidae</taxon>
        <taxon>Aplysia</taxon>
    </lineage>
</organism>
<dbReference type="Proteomes" id="UP000694888">
    <property type="component" value="Unplaced"/>
</dbReference>
<dbReference type="InterPro" id="IPR057246">
    <property type="entry name" value="CARBOXYPEPT_ZN_1"/>
</dbReference>
<comment type="function">
    <text evidence="2">Extracellular metalloprotease that contributes to pathogenicity.</text>
</comment>
<evidence type="ECO:0000256" key="1">
    <source>
        <dbReference type="ARBA" id="ARBA00001947"/>
    </source>
</evidence>
<feature type="signal peptide" evidence="14">
    <location>
        <begin position="1"/>
        <end position="18"/>
    </location>
</feature>
<evidence type="ECO:0000256" key="14">
    <source>
        <dbReference type="SAM" id="SignalP"/>
    </source>
</evidence>